<dbReference type="CDD" id="cd03216">
    <property type="entry name" value="ABC_Carb_Monos_I"/>
    <property type="match status" value="1"/>
</dbReference>
<dbReference type="PANTHER" id="PTHR43790">
    <property type="entry name" value="CARBOHYDRATE TRANSPORT ATP-BINDING PROTEIN MG119-RELATED"/>
    <property type="match status" value="1"/>
</dbReference>
<gene>
    <name evidence="11" type="ORF">SAMN05877753_10347</name>
</gene>
<evidence type="ECO:0000256" key="5">
    <source>
        <dbReference type="ARBA" id="ARBA00022737"/>
    </source>
</evidence>
<keyword evidence="4 11" id="KW-0762">Sugar transport</keyword>
<dbReference type="InterPro" id="IPR003593">
    <property type="entry name" value="AAA+_ATPase"/>
</dbReference>
<organism evidence="11 12">
    <name type="scientific">Bacillus oleivorans</name>
    <dbReference type="NCBI Taxonomy" id="1448271"/>
    <lineage>
        <taxon>Bacteria</taxon>
        <taxon>Bacillati</taxon>
        <taxon>Bacillota</taxon>
        <taxon>Bacilli</taxon>
        <taxon>Bacillales</taxon>
        <taxon>Bacillaceae</taxon>
        <taxon>Bacillus</taxon>
    </lineage>
</organism>
<evidence type="ECO:0000256" key="7">
    <source>
        <dbReference type="ARBA" id="ARBA00022840"/>
    </source>
</evidence>
<dbReference type="SUPFAM" id="SSF52540">
    <property type="entry name" value="P-loop containing nucleoside triphosphate hydrolases"/>
    <property type="match status" value="2"/>
</dbReference>
<keyword evidence="6" id="KW-0547">Nucleotide-binding</keyword>
<feature type="domain" description="ABC transporter" evidence="10">
    <location>
        <begin position="253"/>
        <end position="486"/>
    </location>
</feature>
<dbReference type="PROSITE" id="PS50893">
    <property type="entry name" value="ABC_TRANSPORTER_2"/>
    <property type="match status" value="2"/>
</dbReference>
<evidence type="ECO:0000256" key="8">
    <source>
        <dbReference type="ARBA" id="ARBA00022967"/>
    </source>
</evidence>
<dbReference type="AlphaFoldDB" id="A0A285CQS8"/>
<dbReference type="GO" id="GO:0005524">
    <property type="term" value="F:ATP binding"/>
    <property type="evidence" value="ECO:0007669"/>
    <property type="project" value="UniProtKB-KW"/>
</dbReference>
<evidence type="ECO:0000256" key="1">
    <source>
        <dbReference type="ARBA" id="ARBA00004202"/>
    </source>
</evidence>
<keyword evidence="12" id="KW-1185">Reference proteome</keyword>
<dbReference type="EMBL" id="OAOP01000003">
    <property type="protein sequence ID" value="SNX69426.1"/>
    <property type="molecule type" value="Genomic_DNA"/>
</dbReference>
<dbReference type="GO" id="GO:0016887">
    <property type="term" value="F:ATP hydrolysis activity"/>
    <property type="evidence" value="ECO:0007669"/>
    <property type="project" value="InterPro"/>
</dbReference>
<dbReference type="InterPro" id="IPR003439">
    <property type="entry name" value="ABC_transporter-like_ATP-bd"/>
</dbReference>
<proteinExistence type="predicted"/>
<evidence type="ECO:0000313" key="11">
    <source>
        <dbReference type="EMBL" id="SNX69426.1"/>
    </source>
</evidence>
<dbReference type="RefSeq" id="WP_218839651.1">
    <property type="nucleotide sequence ID" value="NZ_JBEPMQ010000002.1"/>
</dbReference>
<sequence>MEPLIQMKEISKNFGGVKALQKVNLTIFPGEVHCLAGENGCGKSTLIKVLSGVHTPDHGEIFINNKRYQKLSTKESIQAGIQVIYQDFSVFPNLTVKENLALGYEISDKKKLVNWKRFDEIAKQALQTIDVDIDINKKVENLSVADKQLIAIARSLLYNAKLIVMDEPTTALTDKEVQSLFNVISKLKTKGISILFVSHKLEEIFTIAERATILRNGKNVTEAHIKDLDTNKLVYYMTGREIKETTYESEFDQNQKPLLKLNNFGLKYMFKGIDLEIYPGDIVGVTGTLGSGRTEFAEAIFGITPSDSGRMEINGEEVKIQNPRQAIKRKIVYVPEDRLTKGLILEQSIERNIIISTIGNLLKTFKVIDVKKVKHSVDYWIKNLGIVAMFPKRNVSVLSGGNQQKVVLSKWLASEPEILILNSPTVGVDIGSKEEIHEVIKEQAKKGMGVILISDDIPELKQNCNKIVTMDKGRVISIENIKEYSMSR</sequence>
<dbReference type="Pfam" id="PF00005">
    <property type="entry name" value="ABC_tran"/>
    <property type="match status" value="2"/>
</dbReference>
<dbReference type="CDD" id="cd03215">
    <property type="entry name" value="ABC_Carb_Monos_II"/>
    <property type="match status" value="1"/>
</dbReference>
<dbReference type="FunFam" id="3.40.50.300:FF:000127">
    <property type="entry name" value="Ribose import ATP-binding protein RbsA"/>
    <property type="match status" value="1"/>
</dbReference>
<accession>A0A285CQS8</accession>
<name>A0A285CQS8_9BACI</name>
<dbReference type="InterPro" id="IPR027417">
    <property type="entry name" value="P-loop_NTPase"/>
</dbReference>
<keyword evidence="2" id="KW-0813">Transport</keyword>
<evidence type="ECO:0000256" key="9">
    <source>
        <dbReference type="ARBA" id="ARBA00023136"/>
    </source>
</evidence>
<keyword evidence="7 11" id="KW-0067">ATP-binding</keyword>
<dbReference type="Proteomes" id="UP000219546">
    <property type="component" value="Unassembled WGS sequence"/>
</dbReference>
<evidence type="ECO:0000256" key="6">
    <source>
        <dbReference type="ARBA" id="ARBA00022741"/>
    </source>
</evidence>
<evidence type="ECO:0000256" key="4">
    <source>
        <dbReference type="ARBA" id="ARBA00022597"/>
    </source>
</evidence>
<dbReference type="InterPro" id="IPR050107">
    <property type="entry name" value="ABC_carbohydrate_import_ATPase"/>
</dbReference>
<dbReference type="SMART" id="SM00382">
    <property type="entry name" value="AAA"/>
    <property type="match status" value="2"/>
</dbReference>
<keyword evidence="8" id="KW-1278">Translocase</keyword>
<evidence type="ECO:0000256" key="3">
    <source>
        <dbReference type="ARBA" id="ARBA00022475"/>
    </source>
</evidence>
<keyword evidence="5" id="KW-0677">Repeat</keyword>
<dbReference type="GO" id="GO:0005886">
    <property type="term" value="C:plasma membrane"/>
    <property type="evidence" value="ECO:0007669"/>
    <property type="project" value="UniProtKB-SubCell"/>
</dbReference>
<evidence type="ECO:0000259" key="10">
    <source>
        <dbReference type="PROSITE" id="PS50893"/>
    </source>
</evidence>
<evidence type="ECO:0000313" key="12">
    <source>
        <dbReference type="Proteomes" id="UP000219546"/>
    </source>
</evidence>
<comment type="subcellular location">
    <subcellularLocation>
        <location evidence="1">Cell membrane</location>
        <topology evidence="1">Peripheral membrane protein</topology>
    </subcellularLocation>
</comment>
<dbReference type="PANTHER" id="PTHR43790:SF1">
    <property type="entry name" value="XYLOSE IMPORT ATP-BINDING PROTEIN XYLG"/>
    <property type="match status" value="1"/>
</dbReference>
<feature type="domain" description="ABC transporter" evidence="10">
    <location>
        <begin position="5"/>
        <end position="241"/>
    </location>
</feature>
<dbReference type="InterPro" id="IPR017871">
    <property type="entry name" value="ABC_transporter-like_CS"/>
</dbReference>
<evidence type="ECO:0000256" key="2">
    <source>
        <dbReference type="ARBA" id="ARBA00022448"/>
    </source>
</evidence>
<keyword evidence="9" id="KW-0472">Membrane</keyword>
<dbReference type="PROSITE" id="PS00211">
    <property type="entry name" value="ABC_TRANSPORTER_1"/>
    <property type="match status" value="1"/>
</dbReference>
<reference evidence="11 12" key="1">
    <citation type="submission" date="2017-08" db="EMBL/GenBank/DDBJ databases">
        <authorList>
            <person name="de Groot N.N."/>
        </authorList>
    </citation>
    <scope>NUCLEOTIDE SEQUENCE [LARGE SCALE GENOMIC DNA]</scope>
    <source>
        <strain evidence="11 12">JC228</strain>
    </source>
</reference>
<keyword evidence="3" id="KW-1003">Cell membrane</keyword>
<protein>
    <submittedName>
        <fullName evidence="11">Simple sugar transport system ATP-binding protein</fullName>
    </submittedName>
</protein>
<dbReference type="Gene3D" id="3.40.50.300">
    <property type="entry name" value="P-loop containing nucleotide triphosphate hydrolases"/>
    <property type="match status" value="2"/>
</dbReference>